<evidence type="ECO:0000313" key="2">
    <source>
        <dbReference type="EMBL" id="OGG67683.1"/>
    </source>
</evidence>
<protein>
    <recommendedName>
        <fullName evidence="4">VanZ-like domain-containing protein</fullName>
    </recommendedName>
</protein>
<feature type="transmembrane region" description="Helical" evidence="1">
    <location>
        <begin position="62"/>
        <end position="84"/>
    </location>
</feature>
<keyword evidence="1" id="KW-1133">Transmembrane helix</keyword>
<gene>
    <name evidence="2" type="ORF">A3C95_01000</name>
</gene>
<feature type="transmembrane region" description="Helical" evidence="1">
    <location>
        <begin position="39"/>
        <end position="55"/>
    </location>
</feature>
<dbReference type="Proteomes" id="UP000177107">
    <property type="component" value="Unassembled WGS sequence"/>
</dbReference>
<dbReference type="Pfam" id="PF09997">
    <property type="entry name" value="DUF2238"/>
    <property type="match status" value="1"/>
</dbReference>
<keyword evidence="1" id="KW-0472">Membrane</keyword>
<evidence type="ECO:0000313" key="3">
    <source>
        <dbReference type="Proteomes" id="UP000177107"/>
    </source>
</evidence>
<dbReference type="InterPro" id="IPR014509">
    <property type="entry name" value="YjdF-like"/>
</dbReference>
<feature type="transmembrane region" description="Helical" evidence="1">
    <location>
        <begin position="90"/>
        <end position="112"/>
    </location>
</feature>
<sequence>MRLRWLSAAFITAIVMALLNQYAISHTLYWRYAWVDTPIHFLGGLCIALVVIALFDRMRPLLLVAVVAAIALGWEVFEAVVGVPRENQNYFFDTSVDIFMDALGALTAYVIARASRWRL</sequence>
<evidence type="ECO:0008006" key="4">
    <source>
        <dbReference type="Google" id="ProtNLM"/>
    </source>
</evidence>
<keyword evidence="1" id="KW-0812">Transmembrane</keyword>
<reference evidence="2 3" key="1">
    <citation type="journal article" date="2016" name="Nat. Commun.">
        <title>Thousands of microbial genomes shed light on interconnected biogeochemical processes in an aquifer system.</title>
        <authorList>
            <person name="Anantharaman K."/>
            <person name="Brown C.T."/>
            <person name="Hug L.A."/>
            <person name="Sharon I."/>
            <person name="Castelle C.J."/>
            <person name="Probst A.J."/>
            <person name="Thomas B.C."/>
            <person name="Singh A."/>
            <person name="Wilkins M.J."/>
            <person name="Karaoz U."/>
            <person name="Brodie E.L."/>
            <person name="Williams K.H."/>
            <person name="Hubbard S.S."/>
            <person name="Banfield J.F."/>
        </authorList>
    </citation>
    <scope>NUCLEOTIDE SEQUENCE [LARGE SCALE GENOMIC DNA]</scope>
</reference>
<proteinExistence type="predicted"/>
<name>A0A1F6E1Z4_9BACT</name>
<organism evidence="2 3">
    <name type="scientific">Candidatus Kaiserbacteria bacterium RIFCSPHIGHO2_02_FULL_56_30</name>
    <dbReference type="NCBI Taxonomy" id="1798499"/>
    <lineage>
        <taxon>Bacteria</taxon>
        <taxon>Candidatus Kaiseribacteriota</taxon>
    </lineage>
</organism>
<dbReference type="AlphaFoldDB" id="A0A1F6E1Z4"/>
<evidence type="ECO:0000256" key="1">
    <source>
        <dbReference type="SAM" id="Phobius"/>
    </source>
</evidence>
<dbReference type="EMBL" id="MFLM01000029">
    <property type="protein sequence ID" value="OGG67683.1"/>
    <property type="molecule type" value="Genomic_DNA"/>
</dbReference>
<accession>A0A1F6E1Z4</accession>
<dbReference type="STRING" id="1798499.A3C95_01000"/>
<comment type="caution">
    <text evidence="2">The sequence shown here is derived from an EMBL/GenBank/DDBJ whole genome shotgun (WGS) entry which is preliminary data.</text>
</comment>